<gene>
    <name evidence="2" type="ORF">B8V81_4107</name>
</gene>
<name>A0A2N5N5P3_9BACL</name>
<dbReference type="InterPro" id="IPR014231">
    <property type="entry name" value="Spore_YpjB"/>
</dbReference>
<feature type="transmembrane region" description="Helical" evidence="1">
    <location>
        <begin position="248"/>
        <end position="266"/>
    </location>
</feature>
<dbReference type="Proteomes" id="UP000234789">
    <property type="component" value="Unassembled WGS sequence"/>
</dbReference>
<keyword evidence="1" id="KW-1133">Transmembrane helix</keyword>
<keyword evidence="1" id="KW-0812">Transmembrane</keyword>
<evidence type="ECO:0000313" key="2">
    <source>
        <dbReference type="EMBL" id="PLT45676.1"/>
    </source>
</evidence>
<comment type="caution">
    <text evidence="2">The sequence shown here is derived from an EMBL/GenBank/DDBJ whole genome shotgun (WGS) entry which is preliminary data.</text>
</comment>
<keyword evidence="1" id="KW-0472">Membrane</keyword>
<dbReference type="Pfam" id="PF09577">
    <property type="entry name" value="Spore_YpjB"/>
    <property type="match status" value="1"/>
</dbReference>
<proteinExistence type="predicted"/>
<evidence type="ECO:0000313" key="3">
    <source>
        <dbReference type="Proteomes" id="UP000234789"/>
    </source>
</evidence>
<dbReference type="EMBL" id="NFEZ01000004">
    <property type="protein sequence ID" value="PLT45676.1"/>
    <property type="molecule type" value="Genomic_DNA"/>
</dbReference>
<sequence length="294" mass="31428">MAAALLLHGAALAAAASRASTANEDDLGLRAKQERFQAAADRFYESVMAADRNGIFYTLRDAAATAGDSVLRRSGGELGWIAVDEALLEAEAAASRRSEADRLLAAASKLRLAADSLTGGDDALWLQYRPVLKEDARQLVIAWTTSGASGTGTAEARMKTLQQHWELVEPSALLMRDKALTEAMRDSIAYSSRLLTSHDGTRTGWAVQSFESLSAAADRLFLASGGEGGYLAADALPHPLPPHSGGGWLIYTIVPLICALLTYVGWSNYRQGQHGVIVLPARPERPSRNGVVRK</sequence>
<evidence type="ECO:0000256" key="1">
    <source>
        <dbReference type="SAM" id="Phobius"/>
    </source>
</evidence>
<protein>
    <submittedName>
        <fullName evidence="2">Uncharacterized protein</fullName>
    </submittedName>
</protein>
<organism evidence="2 3">
    <name type="scientific">Paenibacillus pasadenensis</name>
    <dbReference type="NCBI Taxonomy" id="217090"/>
    <lineage>
        <taxon>Bacteria</taxon>
        <taxon>Bacillati</taxon>
        <taxon>Bacillota</taxon>
        <taxon>Bacilli</taxon>
        <taxon>Bacillales</taxon>
        <taxon>Paenibacillaceae</taxon>
        <taxon>Paenibacillus</taxon>
    </lineage>
</organism>
<keyword evidence="3" id="KW-1185">Reference proteome</keyword>
<dbReference type="AlphaFoldDB" id="A0A2N5N5P3"/>
<reference evidence="2 3" key="1">
    <citation type="submission" date="2017-05" db="EMBL/GenBank/DDBJ databases">
        <title>Functional genome analysis of Paenibacillus pasadenensis strain R16: insights on endophytic life style and antifungal activity.</title>
        <authorList>
            <person name="Passera A."/>
            <person name="Marcolungo L."/>
            <person name="Casati P."/>
            <person name="Brasca M."/>
            <person name="Quaglino F."/>
            <person name="Delledonne M."/>
        </authorList>
    </citation>
    <scope>NUCLEOTIDE SEQUENCE [LARGE SCALE GENOMIC DNA]</scope>
    <source>
        <strain evidence="2 3">R16</strain>
    </source>
</reference>
<accession>A0A2N5N5P3</accession>